<keyword evidence="7" id="KW-1185">Reference proteome</keyword>
<dbReference type="EMBL" id="JBBHLI010000006">
    <property type="protein sequence ID" value="MEK9501645.1"/>
    <property type="molecule type" value="Genomic_DNA"/>
</dbReference>
<dbReference type="PANTHER" id="PTHR43585:SF2">
    <property type="entry name" value="ATP-GRASP ENZYME FSQD"/>
    <property type="match status" value="1"/>
</dbReference>
<dbReference type="SUPFAM" id="SSF56059">
    <property type="entry name" value="Glutathione synthetase ATP-binding domain-like"/>
    <property type="match status" value="1"/>
</dbReference>
<keyword evidence="3 4" id="KW-0067">ATP-binding</keyword>
<dbReference type="Proteomes" id="UP001484239">
    <property type="component" value="Unassembled WGS sequence"/>
</dbReference>
<evidence type="ECO:0000313" key="7">
    <source>
        <dbReference type="Proteomes" id="UP001484239"/>
    </source>
</evidence>
<dbReference type="PANTHER" id="PTHR43585">
    <property type="entry name" value="FUMIPYRROLE BIOSYNTHESIS PROTEIN C"/>
    <property type="match status" value="1"/>
</dbReference>
<name>A0ABU9EA82_9BACT</name>
<proteinExistence type="predicted"/>
<gene>
    <name evidence="6" type="ORF">WI372_11700</name>
</gene>
<dbReference type="InterPro" id="IPR052032">
    <property type="entry name" value="ATP-dep_AA_Ligase"/>
</dbReference>
<dbReference type="Gene3D" id="3.30.470.20">
    <property type="entry name" value="ATP-grasp fold, B domain"/>
    <property type="match status" value="1"/>
</dbReference>
<keyword evidence="2 4" id="KW-0547">Nucleotide-binding</keyword>
<accession>A0ABU9EA82</accession>
<dbReference type="RefSeq" id="WP_405282417.1">
    <property type="nucleotide sequence ID" value="NZ_CP144380.1"/>
</dbReference>
<protein>
    <submittedName>
        <fullName evidence="6">ATP-grasp domain-containing protein</fullName>
    </submittedName>
</protein>
<dbReference type="InterPro" id="IPR011095">
    <property type="entry name" value="Dala_Dala_lig_C"/>
</dbReference>
<comment type="caution">
    <text evidence="6">The sequence shown here is derived from an EMBL/GenBank/DDBJ whole genome shotgun (WGS) entry which is preliminary data.</text>
</comment>
<dbReference type="Pfam" id="PF07478">
    <property type="entry name" value="Dala_Dala_lig_C"/>
    <property type="match status" value="1"/>
</dbReference>
<sequence>MNVLMISPGFPKEMQYFTRGLRAEGATVIGLGDQGREQLPEVAAEALSAHLQVRFGDDEAIIGRVLELAARAPIHRVECLWEPHMVLAARIRERLGVPGPTVDQTVPFRDKEVMKRVLDAAGIRTPHHYSATTAAGVVEAAEAIGFPIVVKPIDGAGSADTYKVHSREELDRVLPALRAVREVSVEEFVEGDDMTFDTLCVDGRIQHHSIATYIPRALFMKENEWVSPITLVYRDPDHPDLRAGREMGVAVLKALGFRTGYTHMEWYRTASGEAVFGEIGGRPPGAGLVDLINYASDIDTYRGWAECVVHGRFSQVVERRYNAAWIYKRARGHGRIQRYEGLEAILTEFAPHIVDLDLNPIGSPRRDWKKVLVGDGLIVVRHPDLATTRRMAEHIAAHLHIVAG</sequence>
<reference evidence="6 7" key="1">
    <citation type="submission" date="2024-02" db="EMBL/GenBank/DDBJ databases">
        <title>A novel Gemmatimonadota bacterium.</title>
        <authorList>
            <person name="Du Z.-J."/>
            <person name="Ye Y.-Q."/>
        </authorList>
    </citation>
    <scope>NUCLEOTIDE SEQUENCE [LARGE SCALE GENOMIC DNA]</scope>
    <source>
        <strain evidence="6 7">DH-20</strain>
    </source>
</reference>
<organism evidence="6 7">
    <name type="scientific">Gaopeijia maritima</name>
    <dbReference type="NCBI Taxonomy" id="3119007"/>
    <lineage>
        <taxon>Bacteria</taxon>
        <taxon>Pseudomonadati</taxon>
        <taxon>Gemmatimonadota</taxon>
        <taxon>Longimicrobiia</taxon>
        <taxon>Gaopeijiales</taxon>
        <taxon>Gaopeijiaceae</taxon>
        <taxon>Gaopeijia</taxon>
    </lineage>
</organism>
<evidence type="ECO:0000259" key="5">
    <source>
        <dbReference type="PROSITE" id="PS50975"/>
    </source>
</evidence>
<evidence type="ECO:0000256" key="1">
    <source>
        <dbReference type="ARBA" id="ARBA00022598"/>
    </source>
</evidence>
<evidence type="ECO:0000256" key="2">
    <source>
        <dbReference type="ARBA" id="ARBA00022741"/>
    </source>
</evidence>
<evidence type="ECO:0000256" key="3">
    <source>
        <dbReference type="ARBA" id="ARBA00022840"/>
    </source>
</evidence>
<dbReference type="InterPro" id="IPR013815">
    <property type="entry name" value="ATP_grasp_subdomain_1"/>
</dbReference>
<keyword evidence="1" id="KW-0436">Ligase</keyword>
<evidence type="ECO:0000256" key="4">
    <source>
        <dbReference type="PROSITE-ProRule" id="PRU00409"/>
    </source>
</evidence>
<evidence type="ECO:0000313" key="6">
    <source>
        <dbReference type="EMBL" id="MEK9501645.1"/>
    </source>
</evidence>
<dbReference type="InterPro" id="IPR011761">
    <property type="entry name" value="ATP-grasp"/>
</dbReference>
<dbReference type="PROSITE" id="PS50975">
    <property type="entry name" value="ATP_GRASP"/>
    <property type="match status" value="1"/>
</dbReference>
<dbReference type="Gene3D" id="3.30.1490.20">
    <property type="entry name" value="ATP-grasp fold, A domain"/>
    <property type="match status" value="1"/>
</dbReference>
<dbReference type="Gene3D" id="3.40.50.20">
    <property type="match status" value="1"/>
</dbReference>
<feature type="domain" description="ATP-grasp" evidence="5">
    <location>
        <begin position="115"/>
        <end position="309"/>
    </location>
</feature>